<dbReference type="Proteomes" id="UP000095287">
    <property type="component" value="Unplaced"/>
</dbReference>
<evidence type="ECO:0000313" key="3">
    <source>
        <dbReference type="Proteomes" id="UP000095287"/>
    </source>
</evidence>
<protein>
    <submittedName>
        <fullName evidence="4">Uncharacterized protein</fullName>
    </submittedName>
</protein>
<evidence type="ECO:0000256" key="1">
    <source>
        <dbReference type="SAM" id="MobiDB-lite"/>
    </source>
</evidence>
<keyword evidence="2" id="KW-0732">Signal</keyword>
<proteinExistence type="predicted"/>
<dbReference type="WBParaSite" id="L893_g21639.t1">
    <property type="protein sequence ID" value="L893_g21639.t1"/>
    <property type="gene ID" value="L893_g21639"/>
</dbReference>
<evidence type="ECO:0000313" key="4">
    <source>
        <dbReference type="WBParaSite" id="L893_g21639.t1"/>
    </source>
</evidence>
<name>A0A1I7Z0C4_9BILA</name>
<feature type="compositionally biased region" description="Low complexity" evidence="1">
    <location>
        <begin position="207"/>
        <end position="224"/>
    </location>
</feature>
<feature type="region of interest" description="Disordered" evidence="1">
    <location>
        <begin position="207"/>
        <end position="238"/>
    </location>
</feature>
<feature type="chain" id="PRO_5009312797" evidence="2">
    <location>
        <begin position="22"/>
        <end position="268"/>
    </location>
</feature>
<evidence type="ECO:0000256" key="2">
    <source>
        <dbReference type="SAM" id="SignalP"/>
    </source>
</evidence>
<keyword evidence="3" id="KW-1185">Reference proteome</keyword>
<sequence>MASTVRLTLLSFLLVFGVVQGYKCLGENYSIVFHCGKERVISRDKLNESSDARKTGDAAVVNLHKTKEQVKGKCIAAQELLAQDAGTIELTFSPSSQTVSMDKDWGVSTFPGLHANDLRNSFFYDNALYFKTKCLTFTKRGRFKQVCVRDPAIRNPLKILREKCPNEKRFEAVKGKVQLRKGTVDQWVFLRIWNGCSVLRRAAYPPHSSEVSEPSELQSVSSSSRKSDYTTPAPPSKCGEEAMTDYTFFKIIGDNCFHRFNSLEEARN</sequence>
<organism evidence="3 4">
    <name type="scientific">Steinernema glaseri</name>
    <dbReference type="NCBI Taxonomy" id="37863"/>
    <lineage>
        <taxon>Eukaryota</taxon>
        <taxon>Metazoa</taxon>
        <taxon>Ecdysozoa</taxon>
        <taxon>Nematoda</taxon>
        <taxon>Chromadorea</taxon>
        <taxon>Rhabditida</taxon>
        <taxon>Tylenchina</taxon>
        <taxon>Panagrolaimomorpha</taxon>
        <taxon>Strongyloidoidea</taxon>
        <taxon>Steinernematidae</taxon>
        <taxon>Steinernema</taxon>
    </lineage>
</organism>
<dbReference type="AlphaFoldDB" id="A0A1I7Z0C4"/>
<reference evidence="4" key="1">
    <citation type="submission" date="2016-11" db="UniProtKB">
        <authorList>
            <consortium name="WormBaseParasite"/>
        </authorList>
    </citation>
    <scope>IDENTIFICATION</scope>
</reference>
<accession>A0A1I7Z0C4</accession>
<feature type="signal peptide" evidence="2">
    <location>
        <begin position="1"/>
        <end position="21"/>
    </location>
</feature>